<dbReference type="PANTHER" id="PTHR43597">
    <property type="entry name" value="SULFUR ACCEPTOR PROTEIN CSDE"/>
    <property type="match status" value="1"/>
</dbReference>
<dbReference type="InterPro" id="IPR003808">
    <property type="entry name" value="Fe-S_metab-assoc_dom"/>
</dbReference>
<reference evidence="4" key="1">
    <citation type="submission" date="2020-01" db="EMBL/GenBank/DDBJ databases">
        <title>Caldichromatium gen. nov., sp. nov., a thermophilic purple sulfur bacterium member of the family Chromatiaceae isolated from Nakabusa hot spring, Japan.</title>
        <authorList>
            <person name="Saini M.K."/>
            <person name="Hanada S."/>
            <person name="Tank M."/>
        </authorList>
    </citation>
    <scope>NUCLEOTIDE SEQUENCE [LARGE SCALE GENOMIC DNA]</scope>
    <source>
        <strain evidence="4">No.7</strain>
    </source>
</reference>
<comment type="similarity">
    <text evidence="1">Belongs to the SufE family.</text>
</comment>
<feature type="domain" description="Fe-S metabolism associated" evidence="2">
    <location>
        <begin position="10"/>
        <end position="133"/>
    </location>
</feature>
<dbReference type="Pfam" id="PF02657">
    <property type="entry name" value="SufE"/>
    <property type="match status" value="1"/>
</dbReference>
<dbReference type="RefSeq" id="WP_166270792.1">
    <property type="nucleotide sequence ID" value="NZ_CP048029.1"/>
</dbReference>
<proteinExistence type="inferred from homology"/>
<keyword evidence="4" id="KW-1185">Reference proteome</keyword>
<evidence type="ECO:0000313" key="3">
    <source>
        <dbReference type="EMBL" id="QIK38028.1"/>
    </source>
</evidence>
<protein>
    <submittedName>
        <fullName evidence="3">SufE family protein</fullName>
    </submittedName>
</protein>
<dbReference type="Gene3D" id="3.90.1010.10">
    <property type="match status" value="1"/>
</dbReference>
<name>A0A6G7VDV2_9GAMM</name>
<evidence type="ECO:0000313" key="4">
    <source>
        <dbReference type="Proteomes" id="UP000502699"/>
    </source>
</evidence>
<gene>
    <name evidence="3" type="ORF">GWK36_08540</name>
</gene>
<dbReference type="Proteomes" id="UP000502699">
    <property type="component" value="Chromosome"/>
</dbReference>
<dbReference type="EMBL" id="CP048029">
    <property type="protein sequence ID" value="QIK38028.1"/>
    <property type="molecule type" value="Genomic_DNA"/>
</dbReference>
<evidence type="ECO:0000259" key="2">
    <source>
        <dbReference type="Pfam" id="PF02657"/>
    </source>
</evidence>
<dbReference type="SUPFAM" id="SSF82649">
    <property type="entry name" value="SufE/NifU"/>
    <property type="match status" value="1"/>
</dbReference>
<evidence type="ECO:0000256" key="1">
    <source>
        <dbReference type="ARBA" id="ARBA00010282"/>
    </source>
</evidence>
<dbReference type="AlphaFoldDB" id="A0A6G7VDV2"/>
<dbReference type="KEGG" id="cjap:GWK36_08540"/>
<organism evidence="3 4">
    <name type="scientific">Caldichromatium japonicum</name>
    <dbReference type="NCBI Taxonomy" id="2699430"/>
    <lineage>
        <taxon>Bacteria</taxon>
        <taxon>Pseudomonadati</taxon>
        <taxon>Pseudomonadota</taxon>
        <taxon>Gammaproteobacteria</taxon>
        <taxon>Chromatiales</taxon>
        <taxon>Chromatiaceae</taxon>
        <taxon>Caldichromatium</taxon>
    </lineage>
</organism>
<dbReference type="PANTHER" id="PTHR43597:SF5">
    <property type="entry name" value="SUFE-LIKE PROTEIN 2, CHLOROPLASTIC"/>
    <property type="match status" value="1"/>
</dbReference>
<accession>A0A6G7VDV2</accession>
<sequence>MDQQIAAIIDDFALLDDWEARYQYLVELGERLLPMPEALKTEANRVVECMSRVYVAAVPHPEHAGRLTYWGDCDTAIIKGVVALLVDLFSDKTPAEIQALDVDALFQGLRLEEHLSPSRHVGVYAIVNQLKAQARAFA</sequence>